<dbReference type="RefSeq" id="WP_144390173.1">
    <property type="nucleotide sequence ID" value="NZ_FUWS01000009.1"/>
</dbReference>
<feature type="transmembrane region" description="Helical" evidence="1">
    <location>
        <begin position="61"/>
        <end position="78"/>
    </location>
</feature>
<feature type="transmembrane region" description="Helical" evidence="1">
    <location>
        <begin position="84"/>
        <end position="104"/>
    </location>
</feature>
<dbReference type="Proteomes" id="UP000190637">
    <property type="component" value="Unassembled WGS sequence"/>
</dbReference>
<sequence>MRTKGRWEDWVSLVAGLAAAVSWLWHGMTGVGTAAMFVIGVLVVLASVMSITRPGVIATEGATLLLGALLFITPWGLGFTDVPAAAWTAWLAGAVIAVVGLVGLPLSTTAHHRAIPH</sequence>
<reference evidence="3 4" key="1">
    <citation type="submission" date="2017-02" db="EMBL/GenBank/DDBJ databases">
        <authorList>
            <person name="Peterson S.W."/>
        </authorList>
    </citation>
    <scope>NUCLEOTIDE SEQUENCE [LARGE SCALE GENOMIC DNA]</scope>
    <source>
        <strain evidence="3 4">DSM 45154</strain>
    </source>
</reference>
<name>A0A1T4SBN1_9ACTN</name>
<protein>
    <submittedName>
        <fullName evidence="3">SPW repeat-containing protein</fullName>
    </submittedName>
</protein>
<dbReference type="OrthoDB" id="32521at2"/>
<feature type="transmembrane region" description="Helical" evidence="1">
    <location>
        <begin position="31"/>
        <end position="49"/>
    </location>
</feature>
<dbReference type="AlphaFoldDB" id="A0A1T4SBN1"/>
<evidence type="ECO:0000259" key="2">
    <source>
        <dbReference type="Pfam" id="PF03779"/>
    </source>
</evidence>
<keyword evidence="1" id="KW-0812">Transmembrane</keyword>
<dbReference type="InterPro" id="IPR005530">
    <property type="entry name" value="SPW"/>
</dbReference>
<evidence type="ECO:0000313" key="3">
    <source>
        <dbReference type="EMBL" id="SKA25654.1"/>
    </source>
</evidence>
<gene>
    <name evidence="3" type="ORF">SAMN02745673_03336</name>
</gene>
<dbReference type="STRING" id="1122192.SAMN02745673_03336"/>
<keyword evidence="1" id="KW-1133">Transmembrane helix</keyword>
<keyword evidence="4" id="KW-1185">Reference proteome</keyword>
<proteinExistence type="predicted"/>
<evidence type="ECO:0000313" key="4">
    <source>
        <dbReference type="Proteomes" id="UP000190637"/>
    </source>
</evidence>
<dbReference type="Pfam" id="PF03779">
    <property type="entry name" value="SPW"/>
    <property type="match status" value="1"/>
</dbReference>
<feature type="domain" description="SPW repeat-containing integral membrane" evidence="2">
    <location>
        <begin position="7"/>
        <end position="101"/>
    </location>
</feature>
<keyword evidence="1" id="KW-0472">Membrane</keyword>
<accession>A0A1T4SBN1</accession>
<dbReference type="EMBL" id="FUWS01000009">
    <property type="protein sequence ID" value="SKA25654.1"/>
    <property type="molecule type" value="Genomic_DNA"/>
</dbReference>
<evidence type="ECO:0000256" key="1">
    <source>
        <dbReference type="SAM" id="Phobius"/>
    </source>
</evidence>
<organism evidence="3 4">
    <name type="scientific">Marinactinospora thermotolerans DSM 45154</name>
    <dbReference type="NCBI Taxonomy" id="1122192"/>
    <lineage>
        <taxon>Bacteria</taxon>
        <taxon>Bacillati</taxon>
        <taxon>Actinomycetota</taxon>
        <taxon>Actinomycetes</taxon>
        <taxon>Streptosporangiales</taxon>
        <taxon>Nocardiopsidaceae</taxon>
        <taxon>Marinactinospora</taxon>
    </lineage>
</organism>